<dbReference type="eggNOG" id="COG1572">
    <property type="taxonomic scope" value="Bacteria"/>
</dbReference>
<dbReference type="PATRIC" id="fig|883158.3.peg.1747"/>
<evidence type="ECO:0000256" key="1">
    <source>
        <dbReference type="SAM" id="SignalP"/>
    </source>
</evidence>
<organism evidence="3 4">
    <name type="scientific">Prevotella micans F0438</name>
    <dbReference type="NCBI Taxonomy" id="883158"/>
    <lineage>
        <taxon>Bacteria</taxon>
        <taxon>Pseudomonadati</taxon>
        <taxon>Bacteroidota</taxon>
        <taxon>Bacteroidia</taxon>
        <taxon>Bacteroidales</taxon>
        <taxon>Prevotellaceae</taxon>
        <taxon>Prevotella</taxon>
    </lineage>
</organism>
<sequence>MNRKLSTFIGIAILALIAIPVQNVSAQNEAIQISRILTGLDSIRATDSKTSSGIVSQVLQDDDLPSINQTLATMKRKQSGADAVKIYGNLIHSAEWKGMPQKPYGIYSFNATNDYVMSQEHIDPMMNANGGGIVYNGKLHFIRFSGYGSTMTANYYEYETSRWAQLEMKRVEDNSLLATDLTYDIPTNTVYGCFYKPSFAGFDFCSIDYYTFEKTIISSLDSVHFIGLASNLDGELYGISLGGNLYKVDKSNGKLTLIGSTGVVPGQYVQSAAFDPNTGKLYWAALLKDKTAHLYEVSTTDGSLTEIVNFQKTEELAALYIPKRLAKDKAPQAVERIEASFPQAQHHGTIKFTLPTVAVDGSSLSGMLTYSIKVNGSEIKTRSALVGAEVAEQIDLTDGMKRLCVTIKNEKGTSDETAIDIWIGYDKPEKVSNLYFMLDETDNRATLTWNAPSKGLHNGYIGSAESIRYKLYRFPGGKLVADSLSGTTFSELLPKETYTSYYYSVVPFNTVFAGKAAYSDTISVGSGMNVPYLETFENESTLSSFVILDSNGDNTTWILKSANKEARYNYSDTQSADDWLLTPPIKLKAGYIYNFSFKYKAGFWNYHEKLAVAFGTGDNPSSYSELMPVTKFSTDSYTTFRKQITIRQDGAYRFGFHALSDAGQYKICVDSIAIDVYVALAAPASVQQFKAVAGAMGTLSATLSFSAPTKRIDGNGLSDITKIEVYRNDSILVKTFDNVTPGQTFSFTDTDVENGMNVYTVYVYNSYGRGEPAKTQVYVGVDTPAVPKDIVLKKNGEGILLTWKSPGSIGSNGGYVDEKELTYTVYNIKGKVVAEHLTSTSYSDKDIVLEGGQSVLYYKVSATYKNKQSAMGKSQYLVAGDPYKLKFHESFAPDYPTGYFWWNESENGNDFSFSTKYSIDNKIGCAMWQGRNNHEQASLNSGKISLKGAQKPVVKFAHVQEDEKDVRLKVLVMKEDGSTDTLKVFDYKETKKRQWKKETLSLEGYKDEEYILLKFLVESNDPRSTVIIDNVYVLDYLEHNLETVVYAPSKGSIGVDSRISVYVANIGRQTAAGYTVKLYVDDELYEADSEPFTLTEDLDMMRFFYYTPTLTSPDTVRLRAVVEYDKDMDVSDNMSETVKMSIKHPDLPRISDLEGKIVNGKSAELTWSAPVIPEITGATDTFDDYEAWLTGGFGRWTVIDGDGAPTFGIDNVIFENEGTPMAFIVFNPTQIGIDLDANPNFKPYSGEQYLACMSAISQYAVNKHNDDWLISPLLSGERQTISFYAKSLSDTYREAFNIAYSTSTTDTTQFVTLQTVGQADSEWTQYSVELPEGAKYFALHVVSKDAYALLIDDVKFDAAPLAITSYNIYRDRRKVGNSLTANYIDPVVPAASQVYHVSVVYNTGESALSNGVELKPTTRVDGIPAEVTAPFTVYTIDCRLVLDKAPNLQSLHRGVYIVNGRTITVEK</sequence>
<dbReference type="Proteomes" id="UP000016023">
    <property type="component" value="Unassembled WGS sequence"/>
</dbReference>
<dbReference type="SUPFAM" id="SSF49785">
    <property type="entry name" value="Galactose-binding domain-like"/>
    <property type="match status" value="1"/>
</dbReference>
<dbReference type="SUPFAM" id="SSF49265">
    <property type="entry name" value="Fibronectin type III"/>
    <property type="match status" value="1"/>
</dbReference>
<dbReference type="RefSeq" id="WP_006953293.1">
    <property type="nucleotide sequence ID" value="NZ_JH594523.1"/>
</dbReference>
<evidence type="ECO:0000313" key="4">
    <source>
        <dbReference type="Proteomes" id="UP000016023"/>
    </source>
</evidence>
<dbReference type="Gene3D" id="2.60.40.10">
    <property type="entry name" value="Immunoglobulins"/>
    <property type="match status" value="3"/>
</dbReference>
<reference evidence="3 4" key="1">
    <citation type="submission" date="2011-12" db="EMBL/GenBank/DDBJ databases">
        <title>The Genome Sequence of Prevotella micans F0438.</title>
        <authorList>
            <consortium name="The Broad Institute Genome Sequencing Platform"/>
            <person name="Earl A."/>
            <person name="Ward D."/>
            <person name="Feldgarden M."/>
            <person name="Gevers D."/>
            <person name="Izard J."/>
            <person name="Baranova O.V."/>
            <person name="Blanton J.M."/>
            <person name="Wade W.G."/>
            <person name="Dewhirst F.E."/>
            <person name="Young S.K."/>
            <person name="Zeng Q."/>
            <person name="Gargeya S."/>
            <person name="Fitzgerald M."/>
            <person name="Haas B."/>
            <person name="Abouelleil A."/>
            <person name="Alvarado L."/>
            <person name="Arachchi H.M."/>
            <person name="Berlin A."/>
            <person name="Chapman S.B."/>
            <person name="Gearin G."/>
            <person name="Goldberg J."/>
            <person name="Griggs A."/>
            <person name="Gujja S."/>
            <person name="Hansen M."/>
            <person name="Heiman D."/>
            <person name="Howarth C."/>
            <person name="Larimer J."/>
            <person name="Lui A."/>
            <person name="MacDonald P.J.P."/>
            <person name="McCowen C."/>
            <person name="Montmayeur A."/>
            <person name="Murphy C."/>
            <person name="Neiman D."/>
            <person name="Pearson M."/>
            <person name="Priest M."/>
            <person name="Roberts A."/>
            <person name="Saif S."/>
            <person name="Shea T."/>
            <person name="Sisk P."/>
            <person name="Stolte C."/>
            <person name="Sykes S."/>
            <person name="Wortman J."/>
            <person name="Nusbaum C."/>
            <person name="Birren B."/>
        </authorList>
    </citation>
    <scope>NUCLEOTIDE SEQUENCE [LARGE SCALE GENOMIC DNA]</scope>
    <source>
        <strain evidence="3 4">F0438</strain>
    </source>
</reference>
<keyword evidence="1" id="KW-0732">Signal</keyword>
<evidence type="ECO:0000313" key="3">
    <source>
        <dbReference type="EMBL" id="EHO67730.1"/>
    </source>
</evidence>
<accession>H1Q4B2</accession>
<dbReference type="InterPro" id="IPR008979">
    <property type="entry name" value="Galactose-bd-like_sf"/>
</dbReference>
<dbReference type="STRING" id="883158.HMPREF9140_01750"/>
<dbReference type="InterPro" id="IPR036116">
    <property type="entry name" value="FN3_sf"/>
</dbReference>
<dbReference type="SUPFAM" id="SSF63825">
    <property type="entry name" value="YWTD domain"/>
    <property type="match status" value="1"/>
</dbReference>
<protein>
    <recommendedName>
        <fullName evidence="2">Fibronectin type-III domain-containing protein</fullName>
    </recommendedName>
</protein>
<feature type="domain" description="Fibronectin type-III" evidence="2">
    <location>
        <begin position="784"/>
        <end position="869"/>
    </location>
</feature>
<feature type="signal peptide" evidence="1">
    <location>
        <begin position="1"/>
        <end position="26"/>
    </location>
</feature>
<keyword evidence="4" id="KW-1185">Reference proteome</keyword>
<feature type="chain" id="PRO_5003552065" description="Fibronectin type-III domain-containing protein" evidence="1">
    <location>
        <begin position="27"/>
        <end position="1467"/>
    </location>
</feature>
<proteinExistence type="predicted"/>
<comment type="caution">
    <text evidence="3">The sequence shown here is derived from an EMBL/GenBank/DDBJ whole genome shotgun (WGS) entry which is preliminary data.</text>
</comment>
<dbReference type="Gene3D" id="2.60.120.200">
    <property type="match status" value="3"/>
</dbReference>
<dbReference type="InterPro" id="IPR013783">
    <property type="entry name" value="Ig-like_fold"/>
</dbReference>
<gene>
    <name evidence="3" type="ORF">HMPREF9140_01750</name>
</gene>
<dbReference type="EMBL" id="AGWK01000046">
    <property type="protein sequence ID" value="EHO67730.1"/>
    <property type="molecule type" value="Genomic_DNA"/>
</dbReference>
<dbReference type="SMART" id="SM00060">
    <property type="entry name" value="FN3"/>
    <property type="match status" value="3"/>
</dbReference>
<name>H1Q4B2_9BACT</name>
<evidence type="ECO:0000259" key="2">
    <source>
        <dbReference type="SMART" id="SM00060"/>
    </source>
</evidence>
<dbReference type="HOGENOM" id="CLU_004284_0_0_10"/>
<dbReference type="NCBIfam" id="NF038128">
    <property type="entry name" value="choice_anch_J"/>
    <property type="match status" value="2"/>
</dbReference>
<dbReference type="InterPro" id="IPR003961">
    <property type="entry name" value="FN3_dom"/>
</dbReference>
<feature type="domain" description="Fibronectin type-III" evidence="2">
    <location>
        <begin position="428"/>
        <end position="514"/>
    </location>
</feature>
<feature type="domain" description="Fibronectin type-III" evidence="2">
    <location>
        <begin position="683"/>
        <end position="770"/>
    </location>
</feature>